<dbReference type="AlphaFoldDB" id="A0A4T0X045"/>
<feature type="transmembrane region" description="Helical" evidence="11">
    <location>
        <begin position="286"/>
        <end position="306"/>
    </location>
</feature>
<feature type="region of interest" description="Disordered" evidence="10">
    <location>
        <begin position="89"/>
        <end position="110"/>
    </location>
</feature>
<evidence type="ECO:0000256" key="1">
    <source>
        <dbReference type="ARBA" id="ARBA00004651"/>
    </source>
</evidence>
<protein>
    <recommendedName>
        <fullName evidence="2">chitin synthase</fullName>
        <ecNumber evidence="2">2.4.1.16</ecNumber>
    </recommendedName>
</protein>
<dbReference type="STRING" id="52247.A0A4T0X045"/>
<dbReference type="Pfam" id="PF22997">
    <property type="entry name" value="CHS4"/>
    <property type="match status" value="1"/>
</dbReference>
<comment type="caution">
    <text evidence="13">The sequence shown here is derived from an EMBL/GenBank/DDBJ whole genome shotgun (WGS) entry which is preliminary data.</text>
</comment>
<evidence type="ECO:0000256" key="9">
    <source>
        <dbReference type="ARBA" id="ARBA00023180"/>
    </source>
</evidence>
<dbReference type="GO" id="GO:0030428">
    <property type="term" value="C:cell septum"/>
    <property type="evidence" value="ECO:0007669"/>
    <property type="project" value="TreeGrafter"/>
</dbReference>
<feature type="domain" description="Chitin synthase 4-like" evidence="12">
    <location>
        <begin position="445"/>
        <end position="523"/>
    </location>
</feature>
<proteinExistence type="predicted"/>
<evidence type="ECO:0000313" key="14">
    <source>
        <dbReference type="Proteomes" id="UP000307173"/>
    </source>
</evidence>
<keyword evidence="8 11" id="KW-0472">Membrane</keyword>
<evidence type="ECO:0000256" key="3">
    <source>
        <dbReference type="ARBA" id="ARBA00022475"/>
    </source>
</evidence>
<feature type="transmembrane region" description="Helical" evidence="11">
    <location>
        <begin position="1152"/>
        <end position="1176"/>
    </location>
</feature>
<gene>
    <name evidence="13" type="ORF">CANINC_002837</name>
</gene>
<reference evidence="13 14" key="1">
    <citation type="journal article" date="2019" name="Front. Genet.">
        <title>Whole-Genome Sequencing of the Opportunistic Yeast Pathogen Candida inconspicua Uncovers Its Hybrid Origin.</title>
        <authorList>
            <person name="Mixao V."/>
            <person name="Hansen A.P."/>
            <person name="Saus E."/>
            <person name="Boekhout T."/>
            <person name="Lass-Florl C."/>
            <person name="Gabaldon T."/>
        </authorList>
    </citation>
    <scope>NUCLEOTIDE SEQUENCE [LARGE SCALE GENOMIC DNA]</scope>
    <source>
        <strain evidence="13 14">CBS 180</strain>
    </source>
</reference>
<keyword evidence="5" id="KW-0808">Transferase</keyword>
<evidence type="ECO:0000256" key="10">
    <source>
        <dbReference type="SAM" id="MobiDB-lite"/>
    </source>
</evidence>
<keyword evidence="3" id="KW-1003">Cell membrane</keyword>
<evidence type="ECO:0000256" key="8">
    <source>
        <dbReference type="ARBA" id="ARBA00023136"/>
    </source>
</evidence>
<keyword evidence="7 11" id="KW-1133">Transmembrane helix</keyword>
<accession>A0A4T0X045</accession>
<keyword evidence="9" id="KW-0325">Glycoprotein</keyword>
<evidence type="ECO:0000259" key="12">
    <source>
        <dbReference type="Pfam" id="PF22997"/>
    </source>
</evidence>
<keyword evidence="6 11" id="KW-0812">Transmembrane</keyword>
<evidence type="ECO:0000256" key="4">
    <source>
        <dbReference type="ARBA" id="ARBA00022676"/>
    </source>
</evidence>
<comment type="subcellular location">
    <subcellularLocation>
        <location evidence="1">Cell membrane</location>
        <topology evidence="1">Multi-pass membrane protein</topology>
    </subcellularLocation>
</comment>
<feature type="transmembrane region" description="Helical" evidence="11">
    <location>
        <begin position="536"/>
        <end position="559"/>
    </location>
</feature>
<evidence type="ECO:0000256" key="6">
    <source>
        <dbReference type="ARBA" id="ARBA00022692"/>
    </source>
</evidence>
<dbReference type="SUPFAM" id="SSF53448">
    <property type="entry name" value="Nucleotide-diphospho-sugar transferases"/>
    <property type="match status" value="1"/>
</dbReference>
<dbReference type="Proteomes" id="UP000307173">
    <property type="component" value="Unassembled WGS sequence"/>
</dbReference>
<evidence type="ECO:0000256" key="5">
    <source>
        <dbReference type="ARBA" id="ARBA00022679"/>
    </source>
</evidence>
<dbReference type="Pfam" id="PF03142">
    <property type="entry name" value="Chitin_synth_2"/>
    <property type="match status" value="1"/>
</dbReference>
<dbReference type="Gene3D" id="3.90.550.10">
    <property type="entry name" value="Spore Coat Polysaccharide Biosynthesis Protein SpsA, Chain A"/>
    <property type="match status" value="1"/>
</dbReference>
<keyword evidence="4" id="KW-0328">Glycosyltransferase</keyword>
<sequence length="1265" mass="143369">MQKSKIDEPFSVGADRCNVQFVIDPICDSVQPAHFQHYPSQLQASLLKRVLTKMPHPYKNILNFNGVTSTNESYDTEAGNFRRKRSLVRKDRARPHSYTAGGPRYGRITHSNSARFSQNSSIRAGNSAPEDYDHYYQDGIQLQTFSADQSNRNRWSDDQFSIVSENSEQNDPFFAATVKQNESNEGTVKPVEIDHLNDEYEERNSYEREVVTTNDALLKGFQDDEHLENEHFTAIPPKRMDLEEDRKGFPYWKIYCYLVTFWAPSPVLKLFGLKTKDRQYAWREKMGLISIILMFGAIVAFLTYGFNRATCTTLAPRLKPKDILTSFLVIGGKAYLLDSSAHPAAPGIEANSNILYPPINAGGKDASLLFQNVNGNCKGLIKAREDSTIPHNGDELAWYMPCKLMNLDGSTQPNFTIEYYDGYACHTSSAARSAYYNLKVAGDLFYTWEDITNAKRNLIVYNGNVIDMGIIDWLYKDQLTYPNLFDEIKNDRTMKGYDISLLLTEPHQRQVASCLVEIAKIGVVDTSTVGCVASTIVLYLSLVFVLLIVGVQFAIAVYFKWFIAPYQGVPYSSIKEMVAQSNQIEDWVNDPNSSAPINEVPIKRRANYHSKKNRNLRLSWGGDINDFIEEKPTLNTSKDYNPKYITMTTEAYMMANQRKKNTRNIASQSSLFSPAASTINPFKPSDPFADDEIETLDPMLISKDVISQPPVSWEPFGYPLIHTMCLVTCYSEDEAGIRTTLDSIATTDYPNSHKLIVVICDGLITGAGNDKPTPDICLDMMMDDFVVSKDEVEPFSYVSVAQGSKRHNMAKVYAGFYKYDNSTIPIEKQQKTPMLLIVKCGTSAEMSSAKPGNRGKRDSQIILMSFLQAVTFNERMTPLQFEMTKAIWQVTGLMPTMYEAVLMVDADTLVYPDCLTHMIAEFVKDADIMGLCGETKISNKTQSWVTAIQVFEYYISHHQAKAFESVFGSVTCLPGCFCMYRIKSPKSANVWVPILANSDIVEKYSDNVLDSLHKKNLLLLGEDRYLSSLMLRAFPRRKQIFIPKAACKTVVPDTFKVLLSQRRRWINSTVHNLMELALVKDLCGAFCLSMQFVIAIQLIGTFVLPVAISLTVYIIFVAIFSTPTPIISLVLMAVIFGLPALLIVVTVSNLMYILWMVAYILSLPIWSLILPTYSFWKFDDFSWGDTRKTEGDTKGGHGDVDGEFDGSQIKQMTWREFERERRQSEFNENFDTEYHRPNIASVYHPGNYAFETETDYVDMNHQYQD</sequence>
<dbReference type="GO" id="GO:0005886">
    <property type="term" value="C:plasma membrane"/>
    <property type="evidence" value="ECO:0007669"/>
    <property type="project" value="UniProtKB-SubCell"/>
</dbReference>
<feature type="transmembrane region" description="Helical" evidence="11">
    <location>
        <begin position="1126"/>
        <end position="1145"/>
    </location>
</feature>
<feature type="transmembrane region" description="Helical" evidence="11">
    <location>
        <begin position="1098"/>
        <end position="1120"/>
    </location>
</feature>
<organism evidence="13 14">
    <name type="scientific">Pichia inconspicua</name>
    <dbReference type="NCBI Taxonomy" id="52247"/>
    <lineage>
        <taxon>Eukaryota</taxon>
        <taxon>Fungi</taxon>
        <taxon>Dikarya</taxon>
        <taxon>Ascomycota</taxon>
        <taxon>Saccharomycotina</taxon>
        <taxon>Pichiomycetes</taxon>
        <taxon>Pichiales</taxon>
        <taxon>Pichiaceae</taxon>
        <taxon>Pichia</taxon>
    </lineage>
</organism>
<evidence type="ECO:0000313" key="13">
    <source>
        <dbReference type="EMBL" id="TID26142.1"/>
    </source>
</evidence>
<dbReference type="EMBL" id="SELW01000468">
    <property type="protein sequence ID" value="TID26142.1"/>
    <property type="molecule type" value="Genomic_DNA"/>
</dbReference>
<evidence type="ECO:0000256" key="2">
    <source>
        <dbReference type="ARBA" id="ARBA00012543"/>
    </source>
</evidence>
<name>A0A4T0X045_9ASCO</name>
<dbReference type="InterPro" id="IPR004835">
    <property type="entry name" value="Chitin_synth"/>
</dbReference>
<dbReference type="GO" id="GO:0006031">
    <property type="term" value="P:chitin biosynthetic process"/>
    <property type="evidence" value="ECO:0007669"/>
    <property type="project" value="TreeGrafter"/>
</dbReference>
<evidence type="ECO:0000256" key="11">
    <source>
        <dbReference type="SAM" id="Phobius"/>
    </source>
</evidence>
<dbReference type="OrthoDB" id="370884at2759"/>
<dbReference type="EC" id="2.4.1.16" evidence="2"/>
<dbReference type="PANTHER" id="PTHR22914">
    <property type="entry name" value="CHITIN SYNTHASE"/>
    <property type="match status" value="1"/>
</dbReference>
<dbReference type="CDD" id="cd04190">
    <property type="entry name" value="Chitin_synth_C"/>
    <property type="match status" value="1"/>
</dbReference>
<dbReference type="InterPro" id="IPR054295">
    <property type="entry name" value="CHS4-like_dom"/>
</dbReference>
<evidence type="ECO:0000256" key="7">
    <source>
        <dbReference type="ARBA" id="ARBA00022989"/>
    </source>
</evidence>
<keyword evidence="14" id="KW-1185">Reference proteome</keyword>
<dbReference type="PANTHER" id="PTHR22914:SF16">
    <property type="entry name" value="CHITIN SYNTHASE 3"/>
    <property type="match status" value="1"/>
</dbReference>
<dbReference type="GO" id="GO:0004100">
    <property type="term" value="F:chitin synthase activity"/>
    <property type="evidence" value="ECO:0007669"/>
    <property type="project" value="UniProtKB-EC"/>
</dbReference>
<dbReference type="InterPro" id="IPR029044">
    <property type="entry name" value="Nucleotide-diphossugar_trans"/>
</dbReference>